<protein>
    <submittedName>
        <fullName evidence="1">Uncharacterized protein</fullName>
    </submittedName>
</protein>
<dbReference type="Proteomes" id="UP001060012">
    <property type="component" value="Chromosome"/>
</dbReference>
<sequence length="76" mass="9156">MSIVFLDKYIDGYMIEDPIIETIYDIVFNVKRKNYDGAYKLMQQHQISFENIVSRTQKLKLHDLTEFADYVIKYLK</sequence>
<evidence type="ECO:0000313" key="2">
    <source>
        <dbReference type="Proteomes" id="UP001060012"/>
    </source>
</evidence>
<name>A0ABY5E5V6_9BACT</name>
<proteinExistence type="predicted"/>
<accession>A0ABY5E5V6</accession>
<reference evidence="1" key="1">
    <citation type="submission" date="2022-07" db="EMBL/GenBank/DDBJ databases">
        <title>Arcobacter roscoffensis sp. nov., a marine bacterium isolated from coastal seawater collected from Roscoff, France.</title>
        <authorList>
            <person name="Pascual J."/>
            <person name="Lepeaux C."/>
            <person name="Methner A."/>
            <person name="Overmann J."/>
        </authorList>
    </citation>
    <scope>NUCLEOTIDE SEQUENCE</scope>
    <source>
        <strain evidence="1">ARW1-2F2</strain>
    </source>
</reference>
<organism evidence="1 2">
    <name type="scientific">Arcobacter roscoffensis</name>
    <dbReference type="NCBI Taxonomy" id="2961520"/>
    <lineage>
        <taxon>Bacteria</taxon>
        <taxon>Pseudomonadati</taxon>
        <taxon>Campylobacterota</taxon>
        <taxon>Epsilonproteobacteria</taxon>
        <taxon>Campylobacterales</taxon>
        <taxon>Arcobacteraceae</taxon>
        <taxon>Arcobacter</taxon>
    </lineage>
</organism>
<dbReference type="EMBL" id="CP100595">
    <property type="protein sequence ID" value="UTJ06098.1"/>
    <property type="molecule type" value="Genomic_DNA"/>
</dbReference>
<gene>
    <name evidence="1" type="ORF">NJU99_12715</name>
</gene>
<evidence type="ECO:0000313" key="1">
    <source>
        <dbReference type="EMBL" id="UTJ06098.1"/>
    </source>
</evidence>
<dbReference type="RefSeq" id="WP_254576278.1">
    <property type="nucleotide sequence ID" value="NZ_CP100595.1"/>
</dbReference>
<keyword evidence="2" id="KW-1185">Reference proteome</keyword>